<sequence>MAPQDAGLSPKPLTELIRHHREIFVSPLFWTSRHLDLVGCRFEDVENVNDATEYSGVGHISTQPSNDDGLPINDDKLIEIVKRLAKHQTYTSKVSNLTVLLMGEGRAFDERCKGPSFFWAGRSVHQPPYTVFLRHDHSSEPRGRVTLRIGYIDYGNIGDRFCGQRYRELHRRQYPGKPRFWERLSELTPKEWSEDPYLLCILLSIAQRQERSSRSRQSTTHSSRLLVTNASDSQFIYLFEAEIASELLKMLDKPNLATKQTVWPIIKRKRIPYEPCKNFHKRITAELLAPSPLPHSEAWIYNNDAGISKQEVGKRERGPEDDERGTMRQKV</sequence>
<proteinExistence type="predicted"/>
<accession>A0A0L0NAE2</accession>
<keyword evidence="3" id="KW-1185">Reference proteome</keyword>
<dbReference type="AlphaFoldDB" id="A0A0L0NAE2"/>
<gene>
    <name evidence="2" type="ORF">TOPH_04348</name>
</gene>
<name>A0A0L0NAE2_TOLOC</name>
<reference evidence="2 3" key="1">
    <citation type="journal article" date="2015" name="BMC Genomics">
        <title>The genome of the truffle-parasite Tolypocladium ophioglossoides and the evolution of antifungal peptaibiotics.</title>
        <authorList>
            <person name="Quandt C.A."/>
            <person name="Bushley K.E."/>
            <person name="Spatafora J.W."/>
        </authorList>
    </citation>
    <scope>NUCLEOTIDE SEQUENCE [LARGE SCALE GENOMIC DNA]</scope>
    <source>
        <strain evidence="2 3">CBS 100239</strain>
    </source>
</reference>
<evidence type="ECO:0000313" key="3">
    <source>
        <dbReference type="Proteomes" id="UP000036947"/>
    </source>
</evidence>
<evidence type="ECO:0000256" key="1">
    <source>
        <dbReference type="SAM" id="MobiDB-lite"/>
    </source>
</evidence>
<feature type="region of interest" description="Disordered" evidence="1">
    <location>
        <begin position="309"/>
        <end position="331"/>
    </location>
</feature>
<dbReference type="OrthoDB" id="4922434at2759"/>
<protein>
    <submittedName>
        <fullName evidence="2">Uncharacterized protein</fullName>
    </submittedName>
</protein>
<dbReference type="EMBL" id="LFRF01000010">
    <property type="protein sequence ID" value="KND91088.1"/>
    <property type="molecule type" value="Genomic_DNA"/>
</dbReference>
<dbReference type="Proteomes" id="UP000036947">
    <property type="component" value="Unassembled WGS sequence"/>
</dbReference>
<comment type="caution">
    <text evidence="2">The sequence shown here is derived from an EMBL/GenBank/DDBJ whole genome shotgun (WGS) entry which is preliminary data.</text>
</comment>
<evidence type="ECO:0000313" key="2">
    <source>
        <dbReference type="EMBL" id="KND91088.1"/>
    </source>
</evidence>
<organism evidence="2 3">
    <name type="scientific">Tolypocladium ophioglossoides (strain CBS 100239)</name>
    <name type="common">Snaketongue truffleclub</name>
    <name type="synonym">Elaphocordyceps ophioglossoides</name>
    <dbReference type="NCBI Taxonomy" id="1163406"/>
    <lineage>
        <taxon>Eukaryota</taxon>
        <taxon>Fungi</taxon>
        <taxon>Dikarya</taxon>
        <taxon>Ascomycota</taxon>
        <taxon>Pezizomycotina</taxon>
        <taxon>Sordariomycetes</taxon>
        <taxon>Hypocreomycetidae</taxon>
        <taxon>Hypocreales</taxon>
        <taxon>Ophiocordycipitaceae</taxon>
        <taxon>Tolypocladium</taxon>
    </lineage>
</organism>